<evidence type="ECO:0000313" key="7">
    <source>
        <dbReference type="EMBL" id="CAB3363621.1"/>
    </source>
</evidence>
<keyword evidence="4" id="KW-0175">Coiled coil</keyword>
<dbReference type="CDD" id="cd17002">
    <property type="entry name" value="CID_RPRD1"/>
    <property type="match status" value="1"/>
</dbReference>
<dbReference type="AlphaFoldDB" id="A0A8S1C623"/>
<dbReference type="OrthoDB" id="10069473at2759"/>
<dbReference type="GO" id="GO:0001111">
    <property type="term" value="P:RNA polymerase II promoter clearance"/>
    <property type="evidence" value="ECO:0007669"/>
    <property type="project" value="UniProtKB-ARBA"/>
</dbReference>
<evidence type="ECO:0000256" key="3">
    <source>
        <dbReference type="ARBA" id="ARBA00034310"/>
    </source>
</evidence>
<dbReference type="SMART" id="SM00582">
    <property type="entry name" value="RPR"/>
    <property type="match status" value="1"/>
</dbReference>
<dbReference type="Gene3D" id="6.10.250.2560">
    <property type="match status" value="1"/>
</dbReference>
<dbReference type="Pfam" id="PF04818">
    <property type="entry name" value="CID"/>
    <property type="match status" value="1"/>
</dbReference>
<dbReference type="PANTHER" id="PTHR12460:SF0">
    <property type="entry name" value="CID DOMAIN-CONTAINING PROTEIN-RELATED"/>
    <property type="match status" value="1"/>
</dbReference>
<dbReference type="GO" id="GO:0005654">
    <property type="term" value="C:nucleoplasm"/>
    <property type="evidence" value="ECO:0007669"/>
    <property type="project" value="UniProtKB-ARBA"/>
</dbReference>
<accession>A0A8S1C623</accession>
<feature type="compositionally biased region" description="Basic and acidic residues" evidence="5">
    <location>
        <begin position="162"/>
        <end position="183"/>
    </location>
</feature>
<dbReference type="Pfam" id="PF16566">
    <property type="entry name" value="CREPT"/>
    <property type="match status" value="1"/>
</dbReference>
<dbReference type="FunFam" id="1.25.40.90:FF:000007">
    <property type="entry name" value="Regulation of nuclear pre-mRNA domain-containing protein 1B"/>
    <property type="match status" value="1"/>
</dbReference>
<sequence>MTGFTEGALVKKLCELNASQQSIQTLSLWLIHHRKHHTVIVKVWMRELVKAKDGQKLTFMYLANDVIQNSKKKGPEFGDEYRGTLSRAFEHLSAAAKDEKTKQGLLKILKVWEERGVYEPKLIKEWRSFITKSSSKSAAPETKVAGAAQAVENGAGTSAKKAKPEKERRHSETVVEVDGKTESHIILSPAHNPPGDPPEPEELVKALLDLERSASSDAAVREKIANLPPEVSRVDLLTKLRDKDEAQQLINRVSEALNLLNDYNARLAAEMEDRKKLKSMLHDFLHAQKELLLQAEERHVEYIEKLAKVQQVKEELKSHLQNLPEMNAEVTGSLAPLPSAGDLFQD</sequence>
<comment type="similarity">
    <text evidence="3">Belongs to the UPF0400 (RTT103) family.</text>
</comment>
<evidence type="ECO:0000256" key="1">
    <source>
        <dbReference type="ARBA" id="ARBA00004123"/>
    </source>
</evidence>
<evidence type="ECO:0000256" key="5">
    <source>
        <dbReference type="SAM" id="MobiDB-lite"/>
    </source>
</evidence>
<dbReference type="GO" id="GO:0042802">
    <property type="term" value="F:identical protein binding"/>
    <property type="evidence" value="ECO:0007669"/>
    <property type="project" value="UniProtKB-ARBA"/>
</dbReference>
<dbReference type="EMBL" id="CADEPI010000013">
    <property type="protein sequence ID" value="CAB3363621.1"/>
    <property type="molecule type" value="Genomic_DNA"/>
</dbReference>
<organism evidence="7 8">
    <name type="scientific">Cloeon dipterum</name>
    <dbReference type="NCBI Taxonomy" id="197152"/>
    <lineage>
        <taxon>Eukaryota</taxon>
        <taxon>Metazoa</taxon>
        <taxon>Ecdysozoa</taxon>
        <taxon>Arthropoda</taxon>
        <taxon>Hexapoda</taxon>
        <taxon>Insecta</taxon>
        <taxon>Pterygota</taxon>
        <taxon>Palaeoptera</taxon>
        <taxon>Ephemeroptera</taxon>
        <taxon>Pisciforma</taxon>
        <taxon>Baetidae</taxon>
        <taxon>Cloeon</taxon>
    </lineage>
</organism>
<dbReference type="GO" id="GO:0000993">
    <property type="term" value="F:RNA polymerase II complex binding"/>
    <property type="evidence" value="ECO:0007669"/>
    <property type="project" value="TreeGrafter"/>
</dbReference>
<protein>
    <recommendedName>
        <fullName evidence="6">CID domain-containing protein</fullName>
    </recommendedName>
</protein>
<dbReference type="InterPro" id="IPR006569">
    <property type="entry name" value="CID_dom"/>
</dbReference>
<name>A0A8S1C623_9INSE</name>
<feature type="region of interest" description="Disordered" evidence="5">
    <location>
        <begin position="137"/>
        <end position="198"/>
    </location>
</feature>
<dbReference type="Proteomes" id="UP000494165">
    <property type="component" value="Unassembled WGS sequence"/>
</dbReference>
<dbReference type="SUPFAM" id="SSF48464">
    <property type="entry name" value="ENTH/VHS domain"/>
    <property type="match status" value="1"/>
</dbReference>
<feature type="coiled-coil region" evidence="4">
    <location>
        <begin position="246"/>
        <end position="329"/>
    </location>
</feature>
<evidence type="ECO:0000259" key="6">
    <source>
        <dbReference type="PROSITE" id="PS51391"/>
    </source>
</evidence>
<evidence type="ECO:0000256" key="4">
    <source>
        <dbReference type="SAM" id="Coils"/>
    </source>
</evidence>
<comment type="subcellular location">
    <subcellularLocation>
        <location evidence="1">Nucleus</location>
    </subcellularLocation>
</comment>
<evidence type="ECO:0000256" key="2">
    <source>
        <dbReference type="ARBA" id="ARBA00023242"/>
    </source>
</evidence>
<evidence type="ECO:0000313" key="8">
    <source>
        <dbReference type="Proteomes" id="UP000494165"/>
    </source>
</evidence>
<proteinExistence type="inferred from homology"/>
<dbReference type="PROSITE" id="PS51391">
    <property type="entry name" value="CID"/>
    <property type="match status" value="1"/>
</dbReference>
<dbReference type="GO" id="GO:0097550">
    <property type="term" value="C:transcription preinitiation complex"/>
    <property type="evidence" value="ECO:0007669"/>
    <property type="project" value="UniProtKB-ARBA"/>
</dbReference>
<dbReference type="InterPro" id="IPR032337">
    <property type="entry name" value="RPRD1A/B_C"/>
</dbReference>
<dbReference type="PANTHER" id="PTHR12460">
    <property type="entry name" value="CYCLIN-DEPENDENT KINASE INHIBITOR-RELATED PROTEIN"/>
    <property type="match status" value="1"/>
</dbReference>
<keyword evidence="8" id="KW-1185">Reference proteome</keyword>
<feature type="domain" description="CID" evidence="6">
    <location>
        <begin position="1"/>
        <end position="134"/>
    </location>
</feature>
<keyword evidence="2" id="KW-0539">Nucleus</keyword>
<comment type="caution">
    <text evidence="7">The sequence shown here is derived from an EMBL/GenBank/DDBJ whole genome shotgun (WGS) entry which is preliminary data.</text>
</comment>
<dbReference type="InterPro" id="IPR008942">
    <property type="entry name" value="ENTH_VHS"/>
</dbReference>
<dbReference type="Gene3D" id="1.25.40.90">
    <property type="match status" value="1"/>
</dbReference>
<gene>
    <name evidence="7" type="ORF">CLODIP_2_CD09930</name>
</gene>
<dbReference type="GO" id="GO:0031124">
    <property type="term" value="P:mRNA 3'-end processing"/>
    <property type="evidence" value="ECO:0007669"/>
    <property type="project" value="TreeGrafter"/>
</dbReference>
<reference evidence="7 8" key="1">
    <citation type="submission" date="2020-04" db="EMBL/GenBank/DDBJ databases">
        <authorList>
            <person name="Alioto T."/>
            <person name="Alioto T."/>
            <person name="Gomez Garrido J."/>
        </authorList>
    </citation>
    <scope>NUCLEOTIDE SEQUENCE [LARGE SCALE GENOMIC DNA]</scope>
</reference>